<evidence type="ECO:0000256" key="3">
    <source>
        <dbReference type="ARBA" id="ARBA00022692"/>
    </source>
</evidence>
<feature type="transmembrane region" description="Helical" evidence="8">
    <location>
        <begin position="179"/>
        <end position="204"/>
    </location>
</feature>
<evidence type="ECO:0000313" key="10">
    <source>
        <dbReference type="EMBL" id="CUS02911.2"/>
    </source>
</evidence>
<evidence type="ECO:0000256" key="2">
    <source>
        <dbReference type="ARBA" id="ARBA00004829"/>
    </source>
</evidence>
<keyword evidence="3 8" id="KW-0812">Transmembrane</keyword>
<accession>A0A160SZB6</accession>
<keyword evidence="7 10" id="KW-0413">Isomerase</keyword>
<proteinExistence type="predicted"/>
<dbReference type="EC" id="5.5.1.19" evidence="10"/>
<keyword evidence="11" id="KW-1185">Reference proteome</keyword>
<feature type="transmembrane region" description="Helical" evidence="8">
    <location>
        <begin position="36"/>
        <end position="55"/>
    </location>
</feature>
<reference evidence="10" key="1">
    <citation type="submission" date="2016-01" db="EMBL/GenBank/DDBJ databases">
        <authorList>
            <person name="Mcilroy J.S."/>
            <person name="Karst M S."/>
            <person name="Albertsen M."/>
        </authorList>
    </citation>
    <scope>NUCLEOTIDE SEQUENCE</scope>
    <source>
        <strain evidence="10">Cfx-K</strain>
    </source>
</reference>
<keyword evidence="4" id="KW-0125">Carotenoid biosynthesis</keyword>
<dbReference type="NCBIfam" id="TIGR03462">
    <property type="entry name" value="CarR_dom_SF"/>
    <property type="match status" value="2"/>
</dbReference>
<dbReference type="GO" id="GO:0016117">
    <property type="term" value="P:carotenoid biosynthetic process"/>
    <property type="evidence" value="ECO:0007669"/>
    <property type="project" value="UniProtKB-KW"/>
</dbReference>
<dbReference type="EMBL" id="LN890655">
    <property type="protein sequence ID" value="CUS02911.2"/>
    <property type="molecule type" value="Genomic_DNA"/>
</dbReference>
<dbReference type="Proteomes" id="UP000215027">
    <property type="component" value="Chromosome I"/>
</dbReference>
<keyword evidence="5 8" id="KW-1133">Transmembrane helix</keyword>
<dbReference type="InterPro" id="IPR017825">
    <property type="entry name" value="Lycopene_cyclase_dom"/>
</dbReference>
<feature type="domain" description="Lycopene cyclase" evidence="9">
    <location>
        <begin position="148"/>
        <end position="230"/>
    </location>
</feature>
<dbReference type="AlphaFoldDB" id="A0A160SZB6"/>
<gene>
    <name evidence="10" type="ORF">CFX0092_A1033</name>
</gene>
<evidence type="ECO:0000313" key="11">
    <source>
        <dbReference type="Proteomes" id="UP000215027"/>
    </source>
</evidence>
<keyword evidence="6 8" id="KW-0472">Membrane</keyword>
<protein>
    <submittedName>
        <fullName evidence="10">Lycopene beta-cyclase (Modular protein)</fullName>
        <ecNumber evidence="10">5.5.1.19</ecNumber>
    </submittedName>
</protein>
<evidence type="ECO:0000256" key="6">
    <source>
        <dbReference type="ARBA" id="ARBA00023136"/>
    </source>
</evidence>
<comment type="pathway">
    <text evidence="2">Carotenoid biosynthesis.</text>
</comment>
<dbReference type="GO" id="GO:0016020">
    <property type="term" value="C:membrane"/>
    <property type="evidence" value="ECO:0007669"/>
    <property type="project" value="UniProtKB-SubCell"/>
</dbReference>
<evidence type="ECO:0000256" key="5">
    <source>
        <dbReference type="ARBA" id="ARBA00022989"/>
    </source>
</evidence>
<dbReference type="GO" id="GO:0016872">
    <property type="term" value="F:intramolecular lyase activity"/>
    <property type="evidence" value="ECO:0007669"/>
    <property type="project" value="InterPro"/>
</dbReference>
<dbReference type="KEGG" id="pbf:CFX0092_A1033"/>
<evidence type="ECO:0000256" key="4">
    <source>
        <dbReference type="ARBA" id="ARBA00022746"/>
    </source>
</evidence>
<dbReference type="RefSeq" id="WP_095042476.1">
    <property type="nucleotide sequence ID" value="NZ_LN890655.1"/>
</dbReference>
<feature type="transmembrane region" description="Helical" evidence="8">
    <location>
        <begin position="89"/>
        <end position="107"/>
    </location>
</feature>
<dbReference type="GO" id="GO:0045436">
    <property type="term" value="F:lycopene beta cyclase activity"/>
    <property type="evidence" value="ECO:0007669"/>
    <property type="project" value="UniProtKB-ARBA"/>
</dbReference>
<feature type="transmembrane region" description="Helical" evidence="8">
    <location>
        <begin position="119"/>
        <end position="141"/>
    </location>
</feature>
<feature type="domain" description="Lycopene cyclase" evidence="9">
    <location>
        <begin position="41"/>
        <end position="101"/>
    </location>
</feature>
<organism evidence="10 11">
    <name type="scientific">Candidatus Promineifilum breve</name>
    <dbReference type="NCBI Taxonomy" id="1806508"/>
    <lineage>
        <taxon>Bacteria</taxon>
        <taxon>Bacillati</taxon>
        <taxon>Chloroflexota</taxon>
        <taxon>Ardenticatenia</taxon>
        <taxon>Candidatus Promineifilales</taxon>
        <taxon>Candidatus Promineifilaceae</taxon>
        <taxon>Candidatus Promineifilum</taxon>
    </lineage>
</organism>
<evidence type="ECO:0000256" key="7">
    <source>
        <dbReference type="ARBA" id="ARBA00023235"/>
    </source>
</evidence>
<feature type="transmembrane region" description="Helical" evidence="8">
    <location>
        <begin position="6"/>
        <end position="24"/>
    </location>
</feature>
<evidence type="ECO:0000256" key="8">
    <source>
        <dbReference type="SAM" id="Phobius"/>
    </source>
</evidence>
<feature type="transmembrane region" description="Helical" evidence="8">
    <location>
        <begin position="147"/>
        <end position="167"/>
    </location>
</feature>
<sequence length="281" mass="31873">MTYFGFLLRFLVIPILILAGVTLWNERRGRNRAPSLRGTSVWLAIGLHMLIALLYTTPWDNYLVATGVWWYDPALVTGIVLGWVPIEEYTFFVLQPILVGLWLVLLSQHLEFRPEPLRANLRWLAPLLAGVLWLASVVVLLTGKQPATYMALLLGWSLPPIMLQLAFGADILWRYRRIVFLSIVPVTLYLITADALAIHAGTWTIDPAQSFGIFLGGVLPIEEFAFFLMTNVLLTSGMVLLWAEESHERLGEYWRWLRARFSRNEPAGMPVADSLKNQVKG</sequence>
<evidence type="ECO:0000256" key="1">
    <source>
        <dbReference type="ARBA" id="ARBA00004141"/>
    </source>
</evidence>
<dbReference type="Pfam" id="PF18916">
    <property type="entry name" value="Lycopene_cyc"/>
    <property type="match status" value="2"/>
</dbReference>
<dbReference type="OrthoDB" id="5195186at2"/>
<evidence type="ECO:0000259" key="9">
    <source>
        <dbReference type="Pfam" id="PF18916"/>
    </source>
</evidence>
<comment type="subcellular location">
    <subcellularLocation>
        <location evidence="1">Membrane</location>
        <topology evidence="1">Multi-pass membrane protein</topology>
    </subcellularLocation>
</comment>
<name>A0A160SZB6_9CHLR</name>